<gene>
    <name evidence="4" type="ORF">DSM5745_06878</name>
</gene>
<dbReference type="GO" id="GO:0016614">
    <property type="term" value="F:oxidoreductase activity, acting on CH-OH group of donors"/>
    <property type="evidence" value="ECO:0007669"/>
    <property type="project" value="UniProtKB-ARBA"/>
</dbReference>
<evidence type="ECO:0000256" key="2">
    <source>
        <dbReference type="ARBA" id="ARBA00022857"/>
    </source>
</evidence>
<dbReference type="GeneID" id="38117248"/>
<dbReference type="PRINTS" id="PR00081">
    <property type="entry name" value="GDHRDH"/>
</dbReference>
<dbReference type="PANTHER" id="PTHR48107:SF7">
    <property type="entry name" value="RE15974P"/>
    <property type="match status" value="1"/>
</dbReference>
<keyword evidence="2" id="KW-0521">NADP</keyword>
<dbReference type="InterPro" id="IPR020904">
    <property type="entry name" value="Sc_DH/Rdtase_CS"/>
</dbReference>
<sequence>MSLSGKVVLITGAFKSIGKATAKRLASEGASLVLNYNTDAFSANELVNKIGNNRALAVQANASKLPKINRLVKATVAKFGKINILIPNAGILPMRDLEHTTKKDFNFTYNLMVKGPYFLAQAPKHIPPGGRIILVSTGVTILSSIAPTYLLYASAKAAVKQITRVIAKDLARNGILVNYIAPGPTTTGLFLNGKSKQMIKMVEGFSPFNRIGEPEEIANALFFLCSRDSSWVLGQVLYVNGAMA</sequence>
<dbReference type="PROSITE" id="PS00061">
    <property type="entry name" value="ADH_SHORT"/>
    <property type="match status" value="1"/>
</dbReference>
<dbReference type="AlphaFoldDB" id="A0A3D8RSG0"/>
<dbReference type="PANTHER" id="PTHR48107">
    <property type="entry name" value="NADPH-DEPENDENT ALDEHYDE REDUCTASE-LIKE PROTEIN, CHLOROPLASTIC-RELATED"/>
    <property type="match status" value="1"/>
</dbReference>
<comment type="caution">
    <text evidence="4">The sequence shown here is derived from an EMBL/GenBank/DDBJ whole genome shotgun (WGS) entry which is preliminary data.</text>
</comment>
<dbReference type="STRING" id="1810919.A0A3D8RSG0"/>
<dbReference type="InterPro" id="IPR002347">
    <property type="entry name" value="SDR_fam"/>
</dbReference>
<comment type="similarity">
    <text evidence="1">Belongs to the short-chain dehydrogenases/reductases (SDR) family.</text>
</comment>
<evidence type="ECO:0000313" key="5">
    <source>
        <dbReference type="Proteomes" id="UP000256690"/>
    </source>
</evidence>
<dbReference type="OrthoDB" id="47007at2759"/>
<dbReference type="SUPFAM" id="SSF51735">
    <property type="entry name" value="NAD(P)-binding Rossmann-fold domains"/>
    <property type="match status" value="1"/>
</dbReference>
<dbReference type="FunFam" id="3.40.50.720:FF:000084">
    <property type="entry name" value="Short-chain dehydrogenase reductase"/>
    <property type="match status" value="1"/>
</dbReference>
<dbReference type="PRINTS" id="PR00080">
    <property type="entry name" value="SDRFAMILY"/>
</dbReference>
<dbReference type="GO" id="GO:0044550">
    <property type="term" value="P:secondary metabolite biosynthetic process"/>
    <property type="evidence" value="ECO:0007669"/>
    <property type="project" value="UniProtKB-ARBA"/>
</dbReference>
<name>A0A3D8RSG0_9EURO</name>
<dbReference type="InterPro" id="IPR036291">
    <property type="entry name" value="NAD(P)-bd_dom_sf"/>
</dbReference>
<dbReference type="EMBL" id="PVWQ01000007">
    <property type="protein sequence ID" value="RDW76886.1"/>
    <property type="molecule type" value="Genomic_DNA"/>
</dbReference>
<keyword evidence="5" id="KW-1185">Reference proteome</keyword>
<protein>
    <submittedName>
        <fullName evidence="4">Uncharacterized protein</fullName>
    </submittedName>
</protein>
<accession>A0A3D8RSG0</accession>
<evidence type="ECO:0000313" key="4">
    <source>
        <dbReference type="EMBL" id="RDW76886.1"/>
    </source>
</evidence>
<organism evidence="4 5">
    <name type="scientific">Aspergillus mulundensis</name>
    <dbReference type="NCBI Taxonomy" id="1810919"/>
    <lineage>
        <taxon>Eukaryota</taxon>
        <taxon>Fungi</taxon>
        <taxon>Dikarya</taxon>
        <taxon>Ascomycota</taxon>
        <taxon>Pezizomycotina</taxon>
        <taxon>Eurotiomycetes</taxon>
        <taxon>Eurotiomycetidae</taxon>
        <taxon>Eurotiales</taxon>
        <taxon>Aspergillaceae</taxon>
        <taxon>Aspergillus</taxon>
        <taxon>Aspergillus subgen. Nidulantes</taxon>
    </lineage>
</organism>
<dbReference type="Pfam" id="PF13561">
    <property type="entry name" value="adh_short_C2"/>
    <property type="match status" value="1"/>
</dbReference>
<dbReference type="Gene3D" id="3.40.50.720">
    <property type="entry name" value="NAD(P)-binding Rossmann-like Domain"/>
    <property type="match status" value="1"/>
</dbReference>
<keyword evidence="3" id="KW-0560">Oxidoreductase</keyword>
<reference evidence="4 5" key="1">
    <citation type="journal article" date="2018" name="IMA Fungus">
        <title>IMA Genome-F 9: Draft genome sequence of Annulohypoxylon stygium, Aspergillus mulundensis, Berkeleyomyces basicola (syn. Thielaviopsis basicola), Ceratocystis smalleyi, two Cercospora beticola strains, Coleophoma cylindrospora, Fusarium fracticaudum, Phialophora cf. hyalina, and Morchella septimelata.</title>
        <authorList>
            <person name="Wingfield B.D."/>
            <person name="Bills G.F."/>
            <person name="Dong Y."/>
            <person name="Huang W."/>
            <person name="Nel W.J."/>
            <person name="Swalarsk-Parry B.S."/>
            <person name="Vaghefi N."/>
            <person name="Wilken P.M."/>
            <person name="An Z."/>
            <person name="de Beer Z.W."/>
            <person name="De Vos L."/>
            <person name="Chen L."/>
            <person name="Duong T.A."/>
            <person name="Gao Y."/>
            <person name="Hammerbacher A."/>
            <person name="Kikkert J.R."/>
            <person name="Li Y."/>
            <person name="Li H."/>
            <person name="Li K."/>
            <person name="Li Q."/>
            <person name="Liu X."/>
            <person name="Ma X."/>
            <person name="Naidoo K."/>
            <person name="Pethybridge S.J."/>
            <person name="Sun J."/>
            <person name="Steenkamp E.T."/>
            <person name="van der Nest M.A."/>
            <person name="van Wyk S."/>
            <person name="Wingfield M.J."/>
            <person name="Xiong C."/>
            <person name="Yue Q."/>
            <person name="Zhang X."/>
        </authorList>
    </citation>
    <scope>NUCLEOTIDE SEQUENCE [LARGE SCALE GENOMIC DNA]</scope>
    <source>
        <strain evidence="4 5">DSM 5745</strain>
    </source>
</reference>
<dbReference type="Proteomes" id="UP000256690">
    <property type="component" value="Unassembled WGS sequence"/>
</dbReference>
<evidence type="ECO:0000256" key="1">
    <source>
        <dbReference type="ARBA" id="ARBA00006484"/>
    </source>
</evidence>
<dbReference type="RefSeq" id="XP_026603198.1">
    <property type="nucleotide sequence ID" value="XM_026748894.1"/>
</dbReference>
<proteinExistence type="inferred from homology"/>
<evidence type="ECO:0000256" key="3">
    <source>
        <dbReference type="ARBA" id="ARBA00023002"/>
    </source>
</evidence>